<evidence type="ECO:0000256" key="1">
    <source>
        <dbReference type="ARBA" id="ARBA00004613"/>
    </source>
</evidence>
<dbReference type="GO" id="GO:0005520">
    <property type="term" value="F:insulin-like growth factor binding"/>
    <property type="evidence" value="ECO:0007669"/>
    <property type="project" value="InterPro"/>
</dbReference>
<feature type="non-terminal residue" evidence="8">
    <location>
        <position position="1"/>
    </location>
</feature>
<keyword evidence="5" id="KW-0812">Transmembrane</keyword>
<dbReference type="GO" id="GO:0009966">
    <property type="term" value="P:regulation of signal transduction"/>
    <property type="evidence" value="ECO:0007669"/>
    <property type="project" value="TreeGrafter"/>
</dbReference>
<reference evidence="8" key="1">
    <citation type="submission" date="2016-01" db="EMBL/GenBank/DDBJ databases">
        <title>Reference transcriptome for the parasite Schistocephalus solidus: insights into the molecular evolution of parasitism.</title>
        <authorList>
            <person name="Hebert F.O."/>
            <person name="Grambauer S."/>
            <person name="Barber I."/>
            <person name="Landry C.R."/>
            <person name="Aubin-Horth N."/>
        </authorList>
    </citation>
    <scope>NUCLEOTIDE SEQUENCE</scope>
</reference>
<dbReference type="SUPFAM" id="SSF48726">
    <property type="entry name" value="Immunoglobulin"/>
    <property type="match status" value="1"/>
</dbReference>
<dbReference type="InterPro" id="IPR007110">
    <property type="entry name" value="Ig-like_dom"/>
</dbReference>
<dbReference type="InterPro" id="IPR011390">
    <property type="entry name" value="IGFBP_rP_mac25"/>
</dbReference>
<dbReference type="InterPro" id="IPR009030">
    <property type="entry name" value="Growth_fac_rcpt_cys_sf"/>
</dbReference>
<dbReference type="PANTHER" id="PTHR14186">
    <property type="entry name" value="INSULIN-LIKE GROWTH FACTOR BINDING PROTEIN-RELATED"/>
    <property type="match status" value="1"/>
</dbReference>
<dbReference type="SMART" id="SM00409">
    <property type="entry name" value="IG"/>
    <property type="match status" value="1"/>
</dbReference>
<gene>
    <name evidence="8" type="primary">IGFBP</name>
    <name evidence="8" type="ORF">TR160581</name>
</gene>
<dbReference type="SUPFAM" id="SSF57184">
    <property type="entry name" value="Growth factor receptor domain"/>
    <property type="match status" value="1"/>
</dbReference>
<evidence type="ECO:0000259" key="6">
    <source>
        <dbReference type="PROSITE" id="PS50835"/>
    </source>
</evidence>
<dbReference type="PROSITE" id="PS51323">
    <property type="entry name" value="IGFBP_N_2"/>
    <property type="match status" value="1"/>
</dbReference>
<keyword evidence="5" id="KW-1133">Transmembrane helix</keyword>
<keyword evidence="4" id="KW-1015">Disulfide bond</keyword>
<dbReference type="Pfam" id="PF13927">
    <property type="entry name" value="Ig_3"/>
    <property type="match status" value="1"/>
</dbReference>
<keyword evidence="5" id="KW-0472">Membrane</keyword>
<dbReference type="SMART" id="SM00121">
    <property type="entry name" value="IB"/>
    <property type="match status" value="1"/>
</dbReference>
<proteinExistence type="predicted"/>
<feature type="domain" description="Ig-like" evidence="6">
    <location>
        <begin position="199"/>
        <end position="299"/>
    </location>
</feature>
<evidence type="ECO:0000256" key="5">
    <source>
        <dbReference type="SAM" id="Phobius"/>
    </source>
</evidence>
<dbReference type="AlphaFoldDB" id="A0A0V0J7A1"/>
<dbReference type="SMART" id="SM00408">
    <property type="entry name" value="IGc2"/>
    <property type="match status" value="1"/>
</dbReference>
<dbReference type="InterPro" id="IPR003598">
    <property type="entry name" value="Ig_sub2"/>
</dbReference>
<dbReference type="InterPro" id="IPR036179">
    <property type="entry name" value="Ig-like_dom_sf"/>
</dbReference>
<feature type="transmembrane region" description="Helical" evidence="5">
    <location>
        <begin position="33"/>
        <end position="57"/>
    </location>
</feature>
<dbReference type="EMBL" id="GEEE01002186">
    <property type="protein sequence ID" value="JAP61039.1"/>
    <property type="molecule type" value="Transcribed_RNA"/>
</dbReference>
<keyword evidence="3" id="KW-0732">Signal</keyword>
<dbReference type="Gene3D" id="2.60.40.10">
    <property type="entry name" value="Immunoglobulins"/>
    <property type="match status" value="1"/>
</dbReference>
<evidence type="ECO:0000256" key="3">
    <source>
        <dbReference type="ARBA" id="ARBA00022729"/>
    </source>
</evidence>
<dbReference type="GO" id="GO:0005576">
    <property type="term" value="C:extracellular region"/>
    <property type="evidence" value="ECO:0007669"/>
    <property type="project" value="UniProtKB-SubCell"/>
</dbReference>
<keyword evidence="2" id="KW-0964">Secreted</keyword>
<dbReference type="InterPro" id="IPR013783">
    <property type="entry name" value="Ig-like_fold"/>
</dbReference>
<evidence type="ECO:0000259" key="7">
    <source>
        <dbReference type="PROSITE" id="PS51323"/>
    </source>
</evidence>
<accession>A0A0V0J7A1</accession>
<sequence length="323" mass="35472">PSLHACVCAIVRACSTLKAIDHLTEGKPYSRVIWVYCCMMSSSASCPLLLLLLLFLLSALTAAFEDLEYAEPCGPCDYSKCPPVTQCPVGVVRDACGCCNVCGLEQGHRCNTPEELADFAAGRAHRGWYGQCGKDLECRARKDVDDEFLGKENICFCTKPGRLCASDGNTYSVCEFAAVRAGSNGAIELISYDDCKSEPKILDASPSVSVVDGSKTTFWCEIKGYPLPTVSWYFMRPDDTYDATLLPGDSDDISVSLRGAPPGRRIISHLQIRKFGREHEGTYQCFVENDFGSDRYNITAVYVAKMQSRSSDELAFGGWRNEV</sequence>
<name>A0A0V0J7A1_SCHSO</name>
<dbReference type="PROSITE" id="PS50835">
    <property type="entry name" value="IG_LIKE"/>
    <property type="match status" value="1"/>
</dbReference>
<dbReference type="Gene3D" id="4.10.40.20">
    <property type="match status" value="1"/>
</dbReference>
<evidence type="ECO:0000313" key="8">
    <source>
        <dbReference type="EMBL" id="JAP61039.1"/>
    </source>
</evidence>
<dbReference type="InterPro" id="IPR003599">
    <property type="entry name" value="Ig_sub"/>
</dbReference>
<dbReference type="CDD" id="cd00096">
    <property type="entry name" value="Ig"/>
    <property type="match status" value="1"/>
</dbReference>
<evidence type="ECO:0000256" key="4">
    <source>
        <dbReference type="ARBA" id="ARBA00023157"/>
    </source>
</evidence>
<dbReference type="PANTHER" id="PTHR14186:SF19">
    <property type="entry name" value="INSULIN-LIKE GROWTH FACTOR-BINDING PROTEIN 7"/>
    <property type="match status" value="1"/>
</dbReference>
<dbReference type="GO" id="GO:0001558">
    <property type="term" value="P:regulation of cell growth"/>
    <property type="evidence" value="ECO:0007669"/>
    <property type="project" value="InterPro"/>
</dbReference>
<feature type="domain" description="IGFBP N-terminal" evidence="7">
    <location>
        <begin position="69"/>
        <end position="158"/>
    </location>
</feature>
<protein>
    <submittedName>
        <fullName evidence="8">Insulin-like growth factor-binding protein-related protein 1</fullName>
    </submittedName>
</protein>
<dbReference type="InterPro" id="IPR000867">
    <property type="entry name" value="IGFBP-like"/>
</dbReference>
<dbReference type="Pfam" id="PF00219">
    <property type="entry name" value="IGFBP"/>
    <property type="match status" value="1"/>
</dbReference>
<evidence type="ECO:0000256" key="2">
    <source>
        <dbReference type="ARBA" id="ARBA00022525"/>
    </source>
</evidence>
<organism evidence="8">
    <name type="scientific">Schistocephalus solidus</name>
    <name type="common">Tapeworm</name>
    <dbReference type="NCBI Taxonomy" id="70667"/>
    <lineage>
        <taxon>Eukaryota</taxon>
        <taxon>Metazoa</taxon>
        <taxon>Spiralia</taxon>
        <taxon>Lophotrochozoa</taxon>
        <taxon>Platyhelminthes</taxon>
        <taxon>Cestoda</taxon>
        <taxon>Eucestoda</taxon>
        <taxon>Diphyllobothriidea</taxon>
        <taxon>Diphyllobothriidae</taxon>
        <taxon>Schistocephalus</taxon>
    </lineage>
</organism>
<comment type="subcellular location">
    <subcellularLocation>
        <location evidence="1">Secreted</location>
    </subcellularLocation>
</comment>